<accession>A0A1H4IBR2</accession>
<dbReference type="InterPro" id="IPR036736">
    <property type="entry name" value="ACP-like_sf"/>
</dbReference>
<dbReference type="PROSITE" id="PS50075">
    <property type="entry name" value="CARRIER"/>
    <property type="match status" value="1"/>
</dbReference>
<dbReference type="GeneID" id="95516748"/>
<dbReference type="Proteomes" id="UP000182375">
    <property type="component" value="Unassembled WGS sequence"/>
</dbReference>
<protein>
    <submittedName>
        <fullName evidence="4">Phosphopantetheine attachment site</fullName>
    </submittedName>
</protein>
<evidence type="ECO:0000313" key="4">
    <source>
        <dbReference type="EMBL" id="SEB31156.1"/>
    </source>
</evidence>
<dbReference type="SMART" id="SM01294">
    <property type="entry name" value="PKS_PP_betabranch"/>
    <property type="match status" value="1"/>
</dbReference>
<evidence type="ECO:0000313" key="5">
    <source>
        <dbReference type="Proteomes" id="UP000182375"/>
    </source>
</evidence>
<dbReference type="Gene3D" id="1.10.1200.10">
    <property type="entry name" value="ACP-like"/>
    <property type="match status" value="1"/>
</dbReference>
<keyword evidence="2" id="KW-0597">Phosphoprotein</keyword>
<dbReference type="RefSeq" id="WP_074990000.1">
    <property type="nucleotide sequence ID" value="NZ_FNTD01000003.1"/>
</dbReference>
<dbReference type="STRING" id="67331.SAMN04490357_0124"/>
<name>A0A1H4IBR2_9ACTN</name>
<dbReference type="EMBL" id="FNTD01000003">
    <property type="protein sequence ID" value="SEB31156.1"/>
    <property type="molecule type" value="Genomic_DNA"/>
</dbReference>
<sequence>MSDAEVFHREAGRLGEWLTGCLADLLGCAVWELDVTRTFEENGLHALGAVALAAEAERACGTVLEPTAAWDHPTVGSLARHLAAERRRARLALDGVPGAPSALGAAGEPW</sequence>
<organism evidence="4 5">
    <name type="scientific">Streptomyces misionensis</name>
    <dbReference type="NCBI Taxonomy" id="67331"/>
    <lineage>
        <taxon>Bacteria</taxon>
        <taxon>Bacillati</taxon>
        <taxon>Actinomycetota</taxon>
        <taxon>Actinomycetes</taxon>
        <taxon>Kitasatosporales</taxon>
        <taxon>Streptomycetaceae</taxon>
        <taxon>Streptomyces</taxon>
    </lineage>
</organism>
<keyword evidence="1" id="KW-0596">Phosphopantetheine</keyword>
<reference evidence="4 5" key="1">
    <citation type="submission" date="2016-10" db="EMBL/GenBank/DDBJ databases">
        <authorList>
            <person name="de Groot N.N."/>
        </authorList>
    </citation>
    <scope>NUCLEOTIDE SEQUENCE [LARGE SCALE GENOMIC DNA]</scope>
    <source>
        <strain evidence="4 5">DSM 40306</strain>
    </source>
</reference>
<proteinExistence type="predicted"/>
<dbReference type="InterPro" id="IPR009081">
    <property type="entry name" value="PP-bd_ACP"/>
</dbReference>
<dbReference type="SMART" id="SM00823">
    <property type="entry name" value="PKS_PP"/>
    <property type="match status" value="1"/>
</dbReference>
<evidence type="ECO:0000256" key="1">
    <source>
        <dbReference type="ARBA" id="ARBA00022450"/>
    </source>
</evidence>
<dbReference type="GO" id="GO:0031177">
    <property type="term" value="F:phosphopantetheine binding"/>
    <property type="evidence" value="ECO:0007669"/>
    <property type="project" value="InterPro"/>
</dbReference>
<dbReference type="InterPro" id="IPR020806">
    <property type="entry name" value="PKS_PP-bd"/>
</dbReference>
<dbReference type="Pfam" id="PF00550">
    <property type="entry name" value="PP-binding"/>
    <property type="match status" value="1"/>
</dbReference>
<gene>
    <name evidence="4" type="ORF">SAMN04490357_0124</name>
</gene>
<dbReference type="GO" id="GO:0017000">
    <property type="term" value="P:antibiotic biosynthetic process"/>
    <property type="evidence" value="ECO:0007669"/>
    <property type="project" value="UniProtKB-ARBA"/>
</dbReference>
<dbReference type="AlphaFoldDB" id="A0A1H4IBR2"/>
<evidence type="ECO:0000256" key="2">
    <source>
        <dbReference type="ARBA" id="ARBA00022553"/>
    </source>
</evidence>
<evidence type="ECO:0000259" key="3">
    <source>
        <dbReference type="PROSITE" id="PS50075"/>
    </source>
</evidence>
<dbReference type="SUPFAM" id="SSF47336">
    <property type="entry name" value="ACP-like"/>
    <property type="match status" value="1"/>
</dbReference>
<feature type="domain" description="Carrier" evidence="3">
    <location>
        <begin position="4"/>
        <end position="86"/>
    </location>
</feature>